<organism evidence="4 5">
    <name type="scientific">Thelonectria olida</name>
    <dbReference type="NCBI Taxonomy" id="1576542"/>
    <lineage>
        <taxon>Eukaryota</taxon>
        <taxon>Fungi</taxon>
        <taxon>Dikarya</taxon>
        <taxon>Ascomycota</taxon>
        <taxon>Pezizomycotina</taxon>
        <taxon>Sordariomycetes</taxon>
        <taxon>Hypocreomycetidae</taxon>
        <taxon>Hypocreales</taxon>
        <taxon>Nectriaceae</taxon>
        <taxon>Thelonectria</taxon>
    </lineage>
</organism>
<dbReference type="EMBL" id="JAGPYM010000152">
    <property type="protein sequence ID" value="KAH6866082.1"/>
    <property type="molecule type" value="Genomic_DNA"/>
</dbReference>
<dbReference type="AlphaFoldDB" id="A0A9P8VN81"/>
<evidence type="ECO:0000256" key="2">
    <source>
        <dbReference type="ARBA" id="ARBA00022857"/>
    </source>
</evidence>
<comment type="similarity">
    <text evidence="1">Belongs to the short-chain dehydrogenases/reductases (SDR) family.</text>
</comment>
<accession>A0A9P8VN81</accession>
<evidence type="ECO:0000313" key="4">
    <source>
        <dbReference type="EMBL" id="KAH6866082.1"/>
    </source>
</evidence>
<dbReference type="PANTHER" id="PTHR43180">
    <property type="entry name" value="3-OXOACYL-(ACYL-CARRIER-PROTEIN) REDUCTASE (AFU_ORTHOLOGUE AFUA_6G11210)"/>
    <property type="match status" value="1"/>
</dbReference>
<dbReference type="InterPro" id="IPR036291">
    <property type="entry name" value="NAD(P)-bd_dom_sf"/>
</dbReference>
<comment type="caution">
    <text evidence="4">The sequence shown here is derived from an EMBL/GenBank/DDBJ whole genome shotgun (WGS) entry which is preliminary data.</text>
</comment>
<keyword evidence="3" id="KW-0560">Oxidoreductase</keyword>
<dbReference type="OrthoDB" id="5371740at2759"/>
<dbReference type="SUPFAM" id="SSF51735">
    <property type="entry name" value="NAD(P)-binding Rossmann-fold domains"/>
    <property type="match status" value="1"/>
</dbReference>
<name>A0A9P8VN81_9HYPO</name>
<dbReference type="Proteomes" id="UP000777438">
    <property type="component" value="Unassembled WGS sequence"/>
</dbReference>
<reference evidence="4 5" key="1">
    <citation type="journal article" date="2021" name="Nat. Commun.">
        <title>Genetic determinants of endophytism in the Arabidopsis root mycobiome.</title>
        <authorList>
            <person name="Mesny F."/>
            <person name="Miyauchi S."/>
            <person name="Thiergart T."/>
            <person name="Pickel B."/>
            <person name="Atanasova L."/>
            <person name="Karlsson M."/>
            <person name="Huettel B."/>
            <person name="Barry K.W."/>
            <person name="Haridas S."/>
            <person name="Chen C."/>
            <person name="Bauer D."/>
            <person name="Andreopoulos W."/>
            <person name="Pangilinan J."/>
            <person name="LaButti K."/>
            <person name="Riley R."/>
            <person name="Lipzen A."/>
            <person name="Clum A."/>
            <person name="Drula E."/>
            <person name="Henrissat B."/>
            <person name="Kohler A."/>
            <person name="Grigoriev I.V."/>
            <person name="Martin F.M."/>
            <person name="Hacquard S."/>
        </authorList>
    </citation>
    <scope>NUCLEOTIDE SEQUENCE [LARGE SCALE GENOMIC DNA]</scope>
    <source>
        <strain evidence="4 5">MPI-CAGE-CH-0241</strain>
    </source>
</reference>
<dbReference type="PRINTS" id="PR00081">
    <property type="entry name" value="GDHRDH"/>
</dbReference>
<gene>
    <name evidence="4" type="ORF">B0T10DRAFT_452093</name>
</gene>
<evidence type="ECO:0000313" key="5">
    <source>
        <dbReference type="Proteomes" id="UP000777438"/>
    </source>
</evidence>
<dbReference type="Gene3D" id="3.40.50.720">
    <property type="entry name" value="NAD(P)-binding Rossmann-like Domain"/>
    <property type="match status" value="1"/>
</dbReference>
<keyword evidence="5" id="KW-1185">Reference proteome</keyword>
<sequence length="288" mass="30778">MAEFIIEDNDLVNLKDKVVIVTGGSSGIGLATVNTLLSQGASVVNGDIQPPAEKPAGACTFVKANVAIWPDLIALFKATKDNYGRVDHVFANAGVGPRANYLSTEVDENGDLKEPSYELLDISLKGVINTATLALHYMREQPEGGSIVINGSSTGIQRLRAVDYATAKHAVLGFGRGLIPVIEVAKLPIRVNTLAPTWTDSSVLPNLKGMMERIGVEVQSASVVARAAALLMADTSRNGHVIHVQGGKYKEIDEAVLLPAFRAIKGDDYPSEDEVLRLLQEHIRSGQT</sequence>
<evidence type="ECO:0000256" key="3">
    <source>
        <dbReference type="ARBA" id="ARBA00023002"/>
    </source>
</evidence>
<proteinExistence type="inferred from homology"/>
<evidence type="ECO:0000256" key="1">
    <source>
        <dbReference type="ARBA" id="ARBA00006484"/>
    </source>
</evidence>
<keyword evidence="2" id="KW-0521">NADP</keyword>
<protein>
    <submittedName>
        <fullName evidence="4">Short-chain dehydrogenase</fullName>
    </submittedName>
</protein>
<dbReference type="Pfam" id="PF00106">
    <property type="entry name" value="adh_short"/>
    <property type="match status" value="1"/>
</dbReference>
<dbReference type="PANTHER" id="PTHR43180:SF10">
    <property type="entry name" value="NAD(P)-BINDING PROTEIN"/>
    <property type="match status" value="1"/>
</dbReference>
<dbReference type="InterPro" id="IPR002347">
    <property type="entry name" value="SDR_fam"/>
</dbReference>
<dbReference type="GO" id="GO:0016491">
    <property type="term" value="F:oxidoreductase activity"/>
    <property type="evidence" value="ECO:0007669"/>
    <property type="project" value="UniProtKB-KW"/>
</dbReference>